<dbReference type="AlphaFoldDB" id="A0A6G9Z753"/>
<evidence type="ECO:0000313" key="3">
    <source>
        <dbReference type="Proteomes" id="UP000500953"/>
    </source>
</evidence>
<feature type="domain" description="Bro-N" evidence="1">
    <location>
        <begin position="1"/>
        <end position="118"/>
    </location>
</feature>
<accession>A0A6G9Z753</accession>
<dbReference type="RefSeq" id="WP_167488580.1">
    <property type="nucleotide sequence ID" value="NZ_CP046173.1"/>
</dbReference>
<evidence type="ECO:0000259" key="1">
    <source>
        <dbReference type="PROSITE" id="PS51750"/>
    </source>
</evidence>
<name>A0A6G9Z753_9NOCA</name>
<reference evidence="2 3" key="1">
    <citation type="journal article" date="2019" name="ACS Chem. Biol.">
        <title>Identification and Mobilization of a Cryptic Antibiotic Biosynthesis Gene Locus from a Human-Pathogenic Nocardia Isolate.</title>
        <authorList>
            <person name="Herisse M."/>
            <person name="Ishida K."/>
            <person name="Porter J.L."/>
            <person name="Howden B."/>
            <person name="Hertweck C."/>
            <person name="Stinear T.P."/>
            <person name="Pidot S.J."/>
        </authorList>
    </citation>
    <scope>NUCLEOTIDE SEQUENCE [LARGE SCALE GENOMIC DNA]</scope>
    <source>
        <strain evidence="2 3">AUSMDU00012715</strain>
    </source>
</reference>
<dbReference type="Proteomes" id="UP000500953">
    <property type="component" value="Chromosome"/>
</dbReference>
<dbReference type="Pfam" id="PF02498">
    <property type="entry name" value="Bro-N"/>
    <property type="match status" value="1"/>
</dbReference>
<dbReference type="PANTHER" id="PTHR36180">
    <property type="entry name" value="DNA-BINDING PROTEIN-RELATED-RELATED"/>
    <property type="match status" value="1"/>
</dbReference>
<sequence length="261" mass="28332">MSDIELHRSEFPLTGHTVRCVLLGDQILFAGTDACRVLGISNAPAAYARLDDSEKLILTSDDISSISASDSWMPNAGRLTMLTEAGLYTLIMRSSKPTARPFQAWVTSDLLPAIRTGQIDSAAQTAQMRQTLGQAIGEQLDIVAMVKSSRKVDIRRMSDGTVHCDHGAMDKLTSKNQLDENGDLFTYYRCPEQTGHDQRGRVLTVCGTWSPVKAHKSVKPAQMEVLDPPEPISTGTLFLDTAAGRVYGQPAQLAALVKALS</sequence>
<dbReference type="InterPro" id="IPR003497">
    <property type="entry name" value="BRO_N_domain"/>
</dbReference>
<dbReference type="EMBL" id="CP046173">
    <property type="protein sequence ID" value="QIS21280.1"/>
    <property type="molecule type" value="Genomic_DNA"/>
</dbReference>
<organism evidence="2 3">
    <name type="scientific">Nocardia terpenica</name>
    <dbReference type="NCBI Taxonomy" id="455432"/>
    <lineage>
        <taxon>Bacteria</taxon>
        <taxon>Bacillati</taxon>
        <taxon>Actinomycetota</taxon>
        <taxon>Actinomycetes</taxon>
        <taxon>Mycobacteriales</taxon>
        <taxon>Nocardiaceae</taxon>
        <taxon>Nocardia</taxon>
    </lineage>
</organism>
<evidence type="ECO:0000313" key="2">
    <source>
        <dbReference type="EMBL" id="QIS21280.1"/>
    </source>
</evidence>
<dbReference type="PROSITE" id="PS51750">
    <property type="entry name" value="BRO_N"/>
    <property type="match status" value="1"/>
</dbReference>
<gene>
    <name evidence="2" type="ORF">F6W96_26085</name>
</gene>
<protein>
    <recommendedName>
        <fullName evidence="1">Bro-N domain-containing protein</fullName>
    </recommendedName>
</protein>
<dbReference type="SMART" id="SM01040">
    <property type="entry name" value="Bro-N"/>
    <property type="match status" value="1"/>
</dbReference>
<proteinExistence type="predicted"/>
<dbReference type="PANTHER" id="PTHR36180:SF2">
    <property type="entry name" value="BRO FAMILY PROTEIN"/>
    <property type="match status" value="1"/>
</dbReference>